<evidence type="ECO:0000313" key="3">
    <source>
        <dbReference type="Proteomes" id="UP000002526"/>
    </source>
</evidence>
<keyword evidence="3" id="KW-1185">Reference proteome</keyword>
<dbReference type="EMBL" id="BA000040">
    <property type="protein sequence ID" value="BAC47496.1"/>
    <property type="molecule type" value="Genomic_DNA"/>
</dbReference>
<dbReference type="Proteomes" id="UP000002526">
    <property type="component" value="Chromosome"/>
</dbReference>
<gene>
    <name evidence="2" type="ordered locus">blr2231</name>
</gene>
<feature type="region of interest" description="Disordered" evidence="1">
    <location>
        <begin position="1"/>
        <end position="29"/>
    </location>
</feature>
<proteinExistence type="predicted"/>
<dbReference type="AlphaFoldDB" id="Q89T19"/>
<accession>Q89T19</accession>
<dbReference type="InParanoid" id="Q89T19"/>
<dbReference type="KEGG" id="bja:blr2231"/>
<dbReference type="EnsemblBacteria" id="BAC47496">
    <property type="protein sequence ID" value="BAC47496"/>
    <property type="gene ID" value="BAC47496"/>
</dbReference>
<protein>
    <submittedName>
        <fullName evidence="2">Blr2231 protein</fullName>
    </submittedName>
</protein>
<reference evidence="3" key="1">
    <citation type="journal article" date="2002" name="DNA Res.">
        <title>Complete genomic sequence of nitrogen-fixing symbiotic bacterium Bradyrhizobium japonicum USDA110.</title>
        <authorList>
            <person name="Kaneko T."/>
            <person name="Nakamura Y."/>
            <person name="Sato S."/>
            <person name="Minamisawa K."/>
            <person name="Uchiumi T."/>
            <person name="Sasamoto S."/>
            <person name="Watanabe A."/>
            <person name="Idesawa K."/>
            <person name="Iriguchi M."/>
            <person name="Kawashima K."/>
            <person name="Kohara M."/>
            <person name="Matsumoto M."/>
            <person name="Shimpo S."/>
            <person name="Tsuruoka H."/>
            <person name="Wada T."/>
            <person name="Yamada M."/>
            <person name="Tabata S."/>
        </authorList>
    </citation>
    <scope>NUCLEOTIDE SEQUENCE [LARGE SCALE GENOMIC DNA]</scope>
    <source>
        <strain evidence="3">JCM 10833 / BCRC 13528 / IAM 13628 / NBRC 14792 / USDA 110</strain>
    </source>
</reference>
<feature type="compositionally biased region" description="Low complexity" evidence="1">
    <location>
        <begin position="1"/>
        <end position="11"/>
    </location>
</feature>
<sequence>MPSSRSARRSSPGGEEPKTSMPGTCPGIASLENRFAASGETTASERAVQPAGLILGAPFRAGAAHVVQLGAVGVAGDPDQRQPFGGDEVQGLAEQAQGRDQHGITSMRLAEHGGEGEVENLLAVVAADMDHPVAPVFRTGRQDHRTHDLGGAVTCLGQIGYRRAVPIDQRAFGIRAVEIHLNHTRLL</sequence>
<evidence type="ECO:0000313" key="2">
    <source>
        <dbReference type="EMBL" id="BAC47496.1"/>
    </source>
</evidence>
<name>Q89T19_BRADU</name>
<organism evidence="2 3">
    <name type="scientific">Bradyrhizobium diazoefficiens (strain JCM 10833 / BCRC 13528 / IAM 13628 / NBRC 14792 / USDA 110)</name>
    <dbReference type="NCBI Taxonomy" id="224911"/>
    <lineage>
        <taxon>Bacteria</taxon>
        <taxon>Pseudomonadati</taxon>
        <taxon>Pseudomonadota</taxon>
        <taxon>Alphaproteobacteria</taxon>
        <taxon>Hyphomicrobiales</taxon>
        <taxon>Nitrobacteraceae</taxon>
        <taxon>Bradyrhizobium</taxon>
    </lineage>
</organism>
<evidence type="ECO:0000256" key="1">
    <source>
        <dbReference type="SAM" id="MobiDB-lite"/>
    </source>
</evidence>
<dbReference type="HOGENOM" id="CLU_1445084_0_0_5"/>